<evidence type="ECO:0000313" key="3">
    <source>
        <dbReference type="Proteomes" id="UP000185093"/>
    </source>
</evidence>
<dbReference type="InterPro" id="IPR001623">
    <property type="entry name" value="DnaJ_domain"/>
</dbReference>
<dbReference type="SUPFAM" id="SSF48371">
    <property type="entry name" value="ARM repeat"/>
    <property type="match status" value="1"/>
</dbReference>
<proteinExistence type="predicted"/>
<evidence type="ECO:0000259" key="1">
    <source>
        <dbReference type="PROSITE" id="PS50076"/>
    </source>
</evidence>
<organism evidence="2 3">
    <name type="scientific">Acetomicrobium flavidum</name>
    <dbReference type="NCBI Taxonomy" id="49896"/>
    <lineage>
        <taxon>Bacteria</taxon>
        <taxon>Thermotogati</taxon>
        <taxon>Synergistota</taxon>
        <taxon>Synergistia</taxon>
        <taxon>Synergistales</taxon>
        <taxon>Acetomicrobiaceae</taxon>
        <taxon>Acetomicrobium</taxon>
    </lineage>
</organism>
<evidence type="ECO:0000313" key="2">
    <source>
        <dbReference type="EMBL" id="SIN65414.1"/>
    </source>
</evidence>
<dbReference type="InterPro" id="IPR016024">
    <property type="entry name" value="ARM-type_fold"/>
</dbReference>
<dbReference type="Proteomes" id="UP000185093">
    <property type="component" value="Unassembled WGS sequence"/>
</dbReference>
<accession>A0ABY1JCB5</accession>
<protein>
    <submittedName>
        <fullName evidence="2">DnaJ domain-containing protein</fullName>
    </submittedName>
</protein>
<dbReference type="PANTHER" id="PTHR24074">
    <property type="entry name" value="CO-CHAPERONE PROTEIN DJLA"/>
    <property type="match status" value="1"/>
</dbReference>
<comment type="caution">
    <text evidence="2">The sequence shown here is derived from an EMBL/GenBank/DDBJ whole genome shotgun (WGS) entry which is preliminary data.</text>
</comment>
<dbReference type="SUPFAM" id="SSF46565">
    <property type="entry name" value="Chaperone J-domain"/>
    <property type="match status" value="1"/>
</dbReference>
<dbReference type="RefSeq" id="WP_074199311.1">
    <property type="nucleotide sequence ID" value="NZ_FSQZ01000001.1"/>
</dbReference>
<dbReference type="Gene3D" id="1.10.287.110">
    <property type="entry name" value="DnaJ domain"/>
    <property type="match status" value="1"/>
</dbReference>
<dbReference type="EMBL" id="FSQZ01000001">
    <property type="protein sequence ID" value="SIN65414.1"/>
    <property type="molecule type" value="Genomic_DNA"/>
</dbReference>
<dbReference type="SMART" id="SM00271">
    <property type="entry name" value="DnaJ"/>
    <property type="match status" value="1"/>
</dbReference>
<reference evidence="2 3" key="1">
    <citation type="submission" date="2016-11" db="EMBL/GenBank/DDBJ databases">
        <authorList>
            <person name="Varghese N."/>
            <person name="Submissions S."/>
        </authorList>
    </citation>
    <scope>NUCLEOTIDE SEQUENCE [LARGE SCALE GENOMIC DNA]</scope>
    <source>
        <strain evidence="2 3">DSM 20664</strain>
    </source>
</reference>
<feature type="domain" description="J" evidence="1">
    <location>
        <begin position="6"/>
        <end position="61"/>
    </location>
</feature>
<name>A0ABY1JCB5_9BACT</name>
<gene>
    <name evidence="2" type="ORF">SAMN05444368_0758</name>
</gene>
<keyword evidence="3" id="KW-1185">Reference proteome</keyword>
<dbReference type="InterPro" id="IPR050817">
    <property type="entry name" value="DjlA_DnaK_co-chaperone"/>
</dbReference>
<dbReference type="PROSITE" id="PS50076">
    <property type="entry name" value="DNAJ_2"/>
    <property type="match status" value="1"/>
</dbReference>
<dbReference type="InterPro" id="IPR036869">
    <property type="entry name" value="J_dom_sf"/>
</dbReference>
<dbReference type="Pfam" id="PF00226">
    <property type="entry name" value="DnaJ"/>
    <property type="match status" value="1"/>
</dbReference>
<sequence length="303" mass="34143">MKSLEASYEILGLQPGAGFEDVKKAFRRKALLYHPDVAGEGCSLQFQQINEAYAVLKRALIDRFVVNAPSLDSARAAAQARELFIKREIENILQEAQRQLSELIKTMGNDVEVGLSDVLLRLQSRHPVVRFVAACHLGKMKWDVSFMDELMGNISKIALDDVVLEPLLEFLGKAPAHFQSKVMAQIAKGAKDLEEEACIKLLYWGKRLRWETKTLLPFLTHDSNRVVAIALSMLPSADDVPLMVLMSLIERNDEEILVPLLKKMRTNRNLCYLRGRIRELARSHPSLGVRAWAKWLVGDANVG</sequence>
<dbReference type="PRINTS" id="PR00625">
    <property type="entry name" value="JDOMAIN"/>
</dbReference>
<dbReference type="CDD" id="cd06257">
    <property type="entry name" value="DnaJ"/>
    <property type="match status" value="1"/>
</dbReference>